<feature type="transmembrane region" description="Helical" evidence="1">
    <location>
        <begin position="64"/>
        <end position="88"/>
    </location>
</feature>
<organism evidence="2 3">
    <name type="scientific">Lactobacillus kalixensis DSM 16043</name>
    <dbReference type="NCBI Taxonomy" id="1423763"/>
    <lineage>
        <taxon>Bacteria</taxon>
        <taxon>Bacillati</taxon>
        <taxon>Bacillota</taxon>
        <taxon>Bacilli</taxon>
        <taxon>Lactobacillales</taxon>
        <taxon>Lactobacillaceae</taxon>
        <taxon>Lactobacillus</taxon>
    </lineage>
</organism>
<evidence type="ECO:0000313" key="3">
    <source>
        <dbReference type="Proteomes" id="UP000051036"/>
    </source>
</evidence>
<accession>A0A0R1U5Y4</accession>
<dbReference type="PATRIC" id="fig|1423763.3.peg.1504"/>
<keyword evidence="1" id="KW-0472">Membrane</keyword>
<feature type="transmembrane region" description="Helical" evidence="1">
    <location>
        <begin position="7"/>
        <end position="28"/>
    </location>
</feature>
<keyword evidence="1" id="KW-1133">Transmembrane helix</keyword>
<gene>
    <name evidence="2" type="ORF">FC46_GL001482</name>
</gene>
<dbReference type="OrthoDB" id="2320599at2"/>
<keyword evidence="1" id="KW-0812">Transmembrane</keyword>
<feature type="transmembrane region" description="Helical" evidence="1">
    <location>
        <begin position="40"/>
        <end position="57"/>
    </location>
</feature>
<evidence type="ECO:0000313" key="2">
    <source>
        <dbReference type="EMBL" id="KRL88641.1"/>
    </source>
</evidence>
<comment type="caution">
    <text evidence="2">The sequence shown here is derived from an EMBL/GenBank/DDBJ whole genome shotgun (WGS) entry which is preliminary data.</text>
</comment>
<dbReference type="Proteomes" id="UP000051036">
    <property type="component" value="Unassembled WGS sequence"/>
</dbReference>
<reference evidence="2 3" key="1">
    <citation type="journal article" date="2015" name="Genome Announc.">
        <title>Expanding the biotechnology potential of lactobacilli through comparative genomics of 213 strains and associated genera.</title>
        <authorList>
            <person name="Sun Z."/>
            <person name="Harris H.M."/>
            <person name="McCann A."/>
            <person name="Guo C."/>
            <person name="Argimon S."/>
            <person name="Zhang W."/>
            <person name="Yang X."/>
            <person name="Jeffery I.B."/>
            <person name="Cooney J.C."/>
            <person name="Kagawa T.F."/>
            <person name="Liu W."/>
            <person name="Song Y."/>
            <person name="Salvetti E."/>
            <person name="Wrobel A."/>
            <person name="Rasinkangas P."/>
            <person name="Parkhill J."/>
            <person name="Rea M.C."/>
            <person name="O'Sullivan O."/>
            <person name="Ritari J."/>
            <person name="Douillard F.P."/>
            <person name="Paul Ross R."/>
            <person name="Yang R."/>
            <person name="Briner A.E."/>
            <person name="Felis G.E."/>
            <person name="de Vos W.M."/>
            <person name="Barrangou R."/>
            <person name="Klaenhammer T.R."/>
            <person name="Caufield P.W."/>
            <person name="Cui Y."/>
            <person name="Zhang H."/>
            <person name="O'Toole P.W."/>
        </authorList>
    </citation>
    <scope>NUCLEOTIDE SEQUENCE [LARGE SCALE GENOMIC DNA]</scope>
    <source>
        <strain evidence="2 3">DSM 16043</strain>
    </source>
</reference>
<protein>
    <recommendedName>
        <fullName evidence="4">DUF3021 domain-containing protein</fullName>
    </recommendedName>
</protein>
<dbReference type="STRING" id="1423763.FC46_GL001482"/>
<dbReference type="RefSeq" id="WP_057800007.1">
    <property type="nucleotide sequence ID" value="NZ_AZFM01000047.1"/>
</dbReference>
<keyword evidence="3" id="KW-1185">Reference proteome</keyword>
<sequence>MIKFRRCLTYFFTGLGYGAACYLCILAFANPGVAPTKTGVISVFILSGLIGILSMIFRTDLPLTIAIAIHLIGTFILFLIMALINNWIVNLETIIFFILTYVIIWTICFLEQKRSLNKINERIKSRNKNK</sequence>
<dbReference type="AlphaFoldDB" id="A0A0R1U5Y4"/>
<proteinExistence type="predicted"/>
<feature type="transmembrane region" description="Helical" evidence="1">
    <location>
        <begin position="94"/>
        <end position="110"/>
    </location>
</feature>
<dbReference type="EMBL" id="AZFM01000047">
    <property type="protein sequence ID" value="KRL88641.1"/>
    <property type="molecule type" value="Genomic_DNA"/>
</dbReference>
<dbReference type="Pfam" id="PF11457">
    <property type="entry name" value="DUF3021"/>
    <property type="match status" value="1"/>
</dbReference>
<evidence type="ECO:0000256" key="1">
    <source>
        <dbReference type="SAM" id="Phobius"/>
    </source>
</evidence>
<evidence type="ECO:0008006" key="4">
    <source>
        <dbReference type="Google" id="ProtNLM"/>
    </source>
</evidence>
<name>A0A0R1U5Y4_9LACO</name>
<dbReference type="InterPro" id="IPR021560">
    <property type="entry name" value="DUF3021"/>
</dbReference>